<dbReference type="PRINTS" id="PR00413">
    <property type="entry name" value="HADHALOGNASE"/>
</dbReference>
<protein>
    <submittedName>
        <fullName evidence="6">HAD family phosphatase</fullName>
    </submittedName>
</protein>
<dbReference type="Pfam" id="PF13419">
    <property type="entry name" value="HAD_2"/>
    <property type="match status" value="1"/>
</dbReference>
<evidence type="ECO:0000313" key="7">
    <source>
        <dbReference type="Proteomes" id="UP001476950"/>
    </source>
</evidence>
<keyword evidence="5" id="KW-0119">Carbohydrate metabolism</keyword>
<dbReference type="PANTHER" id="PTHR46193">
    <property type="entry name" value="6-PHOSPHOGLUCONATE PHOSPHATASE"/>
    <property type="match status" value="1"/>
</dbReference>
<organism evidence="6 7">
    <name type="scientific">Stenomitos frigidus AS-A4</name>
    <dbReference type="NCBI Taxonomy" id="2933935"/>
    <lineage>
        <taxon>Bacteria</taxon>
        <taxon>Bacillati</taxon>
        <taxon>Cyanobacteriota</taxon>
        <taxon>Cyanophyceae</taxon>
        <taxon>Leptolyngbyales</taxon>
        <taxon>Leptolyngbyaceae</taxon>
        <taxon>Stenomitos</taxon>
    </lineage>
</organism>
<dbReference type="SFLD" id="SFLDG01135">
    <property type="entry name" value="C1.5.6:_HAD__Beta-PGM__Phospha"/>
    <property type="match status" value="1"/>
</dbReference>
<dbReference type="InterPro" id="IPR023214">
    <property type="entry name" value="HAD_sf"/>
</dbReference>
<dbReference type="EMBL" id="JAMPLM010000007">
    <property type="protein sequence ID" value="MEP1058813.1"/>
    <property type="molecule type" value="Genomic_DNA"/>
</dbReference>
<dbReference type="PANTHER" id="PTHR46193:SF18">
    <property type="entry name" value="HEXITOL PHOSPHATASE B"/>
    <property type="match status" value="1"/>
</dbReference>
<name>A0ABV0KIE7_9CYAN</name>
<dbReference type="InterPro" id="IPR036412">
    <property type="entry name" value="HAD-like_sf"/>
</dbReference>
<dbReference type="InterPro" id="IPR023198">
    <property type="entry name" value="PGP-like_dom2"/>
</dbReference>
<accession>A0ABV0KIE7</accession>
<dbReference type="InterPro" id="IPR006439">
    <property type="entry name" value="HAD-SF_hydro_IA"/>
</dbReference>
<keyword evidence="7" id="KW-1185">Reference proteome</keyword>
<dbReference type="Gene3D" id="3.40.50.1000">
    <property type="entry name" value="HAD superfamily/HAD-like"/>
    <property type="match status" value="1"/>
</dbReference>
<keyword evidence="4" id="KW-0460">Magnesium</keyword>
<dbReference type="RefSeq" id="WP_347240103.1">
    <property type="nucleotide sequence ID" value="NZ_JAMPLM010000007.1"/>
</dbReference>
<evidence type="ECO:0000256" key="2">
    <source>
        <dbReference type="ARBA" id="ARBA00006171"/>
    </source>
</evidence>
<dbReference type="InterPro" id="IPR041492">
    <property type="entry name" value="HAD_2"/>
</dbReference>
<dbReference type="NCBIfam" id="TIGR01509">
    <property type="entry name" value="HAD-SF-IA-v3"/>
    <property type="match status" value="1"/>
</dbReference>
<proteinExistence type="inferred from homology"/>
<evidence type="ECO:0000256" key="1">
    <source>
        <dbReference type="ARBA" id="ARBA00001946"/>
    </source>
</evidence>
<dbReference type="Gene3D" id="1.10.150.240">
    <property type="entry name" value="Putative phosphatase, domain 2"/>
    <property type="match status" value="1"/>
</dbReference>
<dbReference type="SFLD" id="SFLDS00003">
    <property type="entry name" value="Haloacid_Dehalogenase"/>
    <property type="match status" value="1"/>
</dbReference>
<comment type="similarity">
    <text evidence="2">Belongs to the HAD-like hydrolase superfamily. CbbY/CbbZ/Gph/YieH family.</text>
</comment>
<evidence type="ECO:0000256" key="5">
    <source>
        <dbReference type="ARBA" id="ARBA00023277"/>
    </source>
</evidence>
<sequence length="246" mass="27021">MATTQPNLEQALATIAETQLLGILYDLDGTLVNTDPLHFQVWQAMLQEYGLDIDEAFYQAKISGRLNPAIVQDLLPHLSPLQQQQFIEQKEAQFREQAPQLTPLPGLMKLMQWATEQGLKQGVVTNAPPENVHHVLRSLHLEEAFDQVVIADILGIGKPDPAPYTHALQQFDLAPKQALAFEDSPSGIRSAVGAGILTIGIATSYDPQTLYALGAALVIPDFTAPALWELLDATANRSKERELNNL</sequence>
<gene>
    <name evidence="6" type="ORF">NDI38_10230</name>
</gene>
<comment type="caution">
    <text evidence="6">The sequence shown here is derived from an EMBL/GenBank/DDBJ whole genome shotgun (WGS) entry which is preliminary data.</text>
</comment>
<evidence type="ECO:0000256" key="4">
    <source>
        <dbReference type="ARBA" id="ARBA00022842"/>
    </source>
</evidence>
<comment type="cofactor">
    <cofactor evidence="1">
        <name>Mg(2+)</name>
        <dbReference type="ChEBI" id="CHEBI:18420"/>
    </cofactor>
</comment>
<dbReference type="Proteomes" id="UP001476950">
    <property type="component" value="Unassembled WGS sequence"/>
</dbReference>
<dbReference type="NCBIfam" id="TIGR01549">
    <property type="entry name" value="HAD-SF-IA-v1"/>
    <property type="match status" value="1"/>
</dbReference>
<keyword evidence="3" id="KW-0479">Metal-binding</keyword>
<dbReference type="SUPFAM" id="SSF56784">
    <property type="entry name" value="HAD-like"/>
    <property type="match status" value="1"/>
</dbReference>
<dbReference type="CDD" id="cd07505">
    <property type="entry name" value="HAD_BPGM-like"/>
    <property type="match status" value="1"/>
</dbReference>
<evidence type="ECO:0000256" key="3">
    <source>
        <dbReference type="ARBA" id="ARBA00022723"/>
    </source>
</evidence>
<dbReference type="InterPro" id="IPR051600">
    <property type="entry name" value="Beta-PGM-like"/>
</dbReference>
<reference evidence="6 7" key="1">
    <citation type="submission" date="2022-04" db="EMBL/GenBank/DDBJ databases">
        <title>Positive selection, recombination, and allopatry shape intraspecific diversity of widespread and dominant cyanobacteria.</title>
        <authorList>
            <person name="Wei J."/>
            <person name="Shu W."/>
            <person name="Hu C."/>
        </authorList>
    </citation>
    <scope>NUCLEOTIDE SEQUENCE [LARGE SCALE GENOMIC DNA]</scope>
    <source>
        <strain evidence="6 7">AS-A4</strain>
    </source>
</reference>
<dbReference type="SFLD" id="SFLDG01129">
    <property type="entry name" value="C1.5:_HAD__Beta-PGM__Phosphata"/>
    <property type="match status" value="1"/>
</dbReference>
<evidence type="ECO:0000313" key="6">
    <source>
        <dbReference type="EMBL" id="MEP1058813.1"/>
    </source>
</evidence>